<dbReference type="NCBIfam" id="NF002725">
    <property type="entry name" value="PRK02603.1"/>
    <property type="match status" value="1"/>
</dbReference>
<dbReference type="SUPFAM" id="SSF48452">
    <property type="entry name" value="TPR-like"/>
    <property type="match status" value="1"/>
</dbReference>
<dbReference type="SMART" id="SM00028">
    <property type="entry name" value="TPR"/>
    <property type="match status" value="2"/>
</dbReference>
<sequence>MLGSDNFIDKTFVSLADVLLGSLPTSSEAKKSFFYYRTAMEAQTRGSYLEALQNYYNAICEEEDPIQRSYIWYNIGLILQNNGAYKKAMKYFKAALAINGLLPQAWNNVAVLCHYLGTECSDRGHYLLANEWFELASVFWKRAIKLVPGNYTKAENWLKQHRNGMIRN</sequence>
<dbReference type="GeneID" id="9481057"/>
<dbReference type="InterPro" id="IPR011990">
    <property type="entry name" value="TPR-like_helical_dom_sf"/>
</dbReference>
<keyword evidence="2" id="KW-0150">Chloroplast</keyword>
<name>D9IXL7_9ALVE</name>
<dbReference type="EMBL" id="HM222968">
    <property type="protein sequence ID" value="ADJ66584.1"/>
    <property type="molecule type" value="Genomic_DNA"/>
</dbReference>
<reference evidence="2" key="1">
    <citation type="journal article" date="2010" name="Proc. Natl. Acad. Sci. U.S.A.">
        <title>A common red algal origin of the apicomplexan, dinoflagellate, and heterokont plastids.</title>
        <authorList>
            <person name="Janouskovec J."/>
            <person name="Horak A."/>
            <person name="Obornik M."/>
            <person name="Lukes J."/>
            <person name="Keeling P.J."/>
        </authorList>
    </citation>
    <scope>NUCLEOTIDE SEQUENCE [LARGE SCALE GENOMIC DNA]</scope>
</reference>
<dbReference type="Pfam" id="PF00515">
    <property type="entry name" value="TPR_1"/>
    <property type="match status" value="1"/>
</dbReference>
<geneLocation type="chloroplast" evidence="2"/>
<protein>
    <submittedName>
        <fullName evidence="2">Photosystem I assembly protein Ycf3</fullName>
    </submittedName>
</protein>
<gene>
    <name evidence="2" type="primary">ycf3</name>
</gene>
<dbReference type="Gene3D" id="1.25.40.10">
    <property type="entry name" value="Tetratricopeptide repeat domain"/>
    <property type="match status" value="1"/>
</dbReference>
<dbReference type="PROSITE" id="PS50005">
    <property type="entry name" value="TPR"/>
    <property type="match status" value="1"/>
</dbReference>
<accession>D9IXL7</accession>
<feature type="repeat" description="TPR" evidence="1">
    <location>
        <begin position="69"/>
        <end position="102"/>
    </location>
</feature>
<evidence type="ECO:0000313" key="2">
    <source>
        <dbReference type="EMBL" id="ADJ66584.1"/>
    </source>
</evidence>
<dbReference type="InterPro" id="IPR019734">
    <property type="entry name" value="TPR_rpt"/>
</dbReference>
<proteinExistence type="predicted"/>
<evidence type="ECO:0000256" key="1">
    <source>
        <dbReference type="PROSITE-ProRule" id="PRU00339"/>
    </source>
</evidence>
<dbReference type="AlphaFoldDB" id="D9IXL7"/>
<organism evidence="2">
    <name type="scientific">Chromerida sp. RM11</name>
    <dbReference type="NCBI Taxonomy" id="348535"/>
    <lineage>
        <taxon>Eukaryota</taxon>
        <taxon>Sar</taxon>
        <taxon>Alveolata</taxon>
        <taxon>Colpodellida</taxon>
    </lineage>
</organism>
<dbReference type="RefSeq" id="YP_003795396.1">
    <property type="nucleotide sequence ID" value="NC_014345.1"/>
</dbReference>
<keyword evidence="2" id="KW-0934">Plastid</keyword>
<keyword evidence="1" id="KW-0802">TPR repeat</keyword>